<evidence type="ECO:0000313" key="2">
    <source>
        <dbReference type="EMBL" id="CRK83733.1"/>
    </source>
</evidence>
<sequence length="125" mass="13948">MVEGSFFRLFAILTPPHIVFGKLLTIIPNIGHDFWKDNLQEEVFFMAKIGVEQSLTNIQQALKEKGHEVVELRQESDATNCDCCVVSGLDSNMMGMHDTYTKGSVIDANGMSADEVCQHVESKLK</sequence>
<reference evidence="3" key="1">
    <citation type="submission" date="2015-05" db="EMBL/GenBank/DDBJ databases">
        <authorList>
            <person name="Urmite Genomes"/>
        </authorList>
    </citation>
    <scope>NUCLEOTIDE SEQUENCE [LARGE SCALE GENOMIC DNA]</scope>
    <source>
        <strain evidence="3">LF1</strain>
    </source>
</reference>
<evidence type="ECO:0000313" key="3">
    <source>
        <dbReference type="Proteomes" id="UP000199087"/>
    </source>
</evidence>
<dbReference type="STRING" id="1499688.BN000_03724"/>
<dbReference type="AlphaFoldDB" id="A0A0U1P0I2"/>
<accession>A0A0U1P0I2</accession>
<protein>
    <recommendedName>
        <fullName evidence="1">UPF0180 protein BN000_03724</fullName>
    </recommendedName>
</protein>
<dbReference type="NCBIfam" id="NF002845">
    <property type="entry name" value="PRK03094.1"/>
    <property type="match status" value="1"/>
</dbReference>
<organism evidence="2 3">
    <name type="scientific">Neobacillus massiliamazoniensis</name>
    <dbReference type="NCBI Taxonomy" id="1499688"/>
    <lineage>
        <taxon>Bacteria</taxon>
        <taxon>Bacillati</taxon>
        <taxon>Bacillota</taxon>
        <taxon>Bacilli</taxon>
        <taxon>Bacillales</taxon>
        <taxon>Bacillaceae</taxon>
        <taxon>Neobacillus</taxon>
    </lineage>
</organism>
<dbReference type="Pfam" id="PF03698">
    <property type="entry name" value="UPF0180"/>
    <property type="match status" value="1"/>
</dbReference>
<dbReference type="Proteomes" id="UP000199087">
    <property type="component" value="Unassembled WGS sequence"/>
</dbReference>
<evidence type="ECO:0000256" key="1">
    <source>
        <dbReference type="HAMAP-Rule" id="MF_00506"/>
    </source>
</evidence>
<keyword evidence="3" id="KW-1185">Reference proteome</keyword>
<dbReference type="InterPro" id="IPR005370">
    <property type="entry name" value="UPF0180"/>
</dbReference>
<comment type="similarity">
    <text evidence="1">Belongs to the UPF0180 family.</text>
</comment>
<dbReference type="EMBL" id="CVRB01000004">
    <property type="protein sequence ID" value="CRK83733.1"/>
    <property type="molecule type" value="Genomic_DNA"/>
</dbReference>
<dbReference type="HAMAP" id="MF_00506">
    <property type="entry name" value="UPF0180"/>
    <property type="match status" value="1"/>
</dbReference>
<proteinExistence type="inferred from homology"/>
<name>A0A0U1P0I2_9BACI</name>
<gene>
    <name evidence="2" type="ORF">BN000_03724</name>
</gene>